<dbReference type="EMBL" id="LNJQ01000001">
    <property type="protein sequence ID" value="KWZ43784.1"/>
    <property type="molecule type" value="Genomic_DNA"/>
</dbReference>
<name>A0ABR5TIT0_9BURK</name>
<gene>
    <name evidence="2" type="ORF">WS72_13580</name>
</gene>
<dbReference type="Proteomes" id="UP000070255">
    <property type="component" value="Unassembled WGS sequence"/>
</dbReference>
<feature type="compositionally biased region" description="Basic and acidic residues" evidence="1">
    <location>
        <begin position="161"/>
        <end position="175"/>
    </location>
</feature>
<evidence type="ECO:0000256" key="1">
    <source>
        <dbReference type="SAM" id="MobiDB-lite"/>
    </source>
</evidence>
<comment type="caution">
    <text evidence="2">The sequence shown here is derived from an EMBL/GenBank/DDBJ whole genome shotgun (WGS) entry which is preliminary data.</text>
</comment>
<reference evidence="2 3" key="1">
    <citation type="submission" date="2015-11" db="EMBL/GenBank/DDBJ databases">
        <authorList>
            <person name="Sahl J."/>
            <person name="Wagner D."/>
            <person name="Keim P."/>
        </authorList>
    </citation>
    <scope>NUCLEOTIDE SEQUENCE [LARGE SCALE GENOMIC DNA]</scope>
    <source>
        <strain evidence="2 3">BDU18</strain>
    </source>
</reference>
<accession>A0ABR5TIT0</accession>
<protein>
    <submittedName>
        <fullName evidence="2">Uncharacterized protein</fullName>
    </submittedName>
</protein>
<evidence type="ECO:0000313" key="3">
    <source>
        <dbReference type="Proteomes" id="UP000070255"/>
    </source>
</evidence>
<feature type="region of interest" description="Disordered" evidence="1">
    <location>
        <begin position="161"/>
        <end position="206"/>
    </location>
</feature>
<proteinExistence type="predicted"/>
<keyword evidence="3" id="KW-1185">Reference proteome</keyword>
<feature type="region of interest" description="Disordered" evidence="1">
    <location>
        <begin position="8"/>
        <end position="50"/>
    </location>
</feature>
<organism evidence="2 3">
    <name type="scientific">Burkholderia savannae</name>
    <dbReference type="NCBI Taxonomy" id="1637837"/>
    <lineage>
        <taxon>Bacteria</taxon>
        <taxon>Pseudomonadati</taxon>
        <taxon>Pseudomonadota</taxon>
        <taxon>Betaproteobacteria</taxon>
        <taxon>Burkholderiales</taxon>
        <taxon>Burkholderiaceae</taxon>
        <taxon>Burkholderia</taxon>
        <taxon>pseudomallei group</taxon>
    </lineage>
</organism>
<sequence length="206" mass="22976">MLLCNVRRRSIRGARRSSNQSDCPNERHRASGNGASQTESAAALPARIRRPEFRVEQRKETLDAPIEASLSKQMFVPRFGIVGAMDSHRFMSASTCGASDPLPPECRRIRWRLDIEARVHRGRIHVALRSNRHRHPRCRLARAMRALQGRALCCDDCRRSDAPPEAARKADEGDRASPCAPCGRVGHRPTAASRLRAAATKPSESR</sequence>
<evidence type="ECO:0000313" key="2">
    <source>
        <dbReference type="EMBL" id="KWZ43784.1"/>
    </source>
</evidence>